<accession>A0ACB9Z1S3</accession>
<comment type="caution">
    <text evidence="1">The sequence shown here is derived from an EMBL/GenBank/DDBJ whole genome shotgun (WGS) entry which is preliminary data.</text>
</comment>
<gene>
    <name evidence="1" type="ORF">F4820DRAFT_420530</name>
</gene>
<dbReference type="Proteomes" id="UP001497700">
    <property type="component" value="Unassembled WGS sequence"/>
</dbReference>
<proteinExistence type="predicted"/>
<evidence type="ECO:0000313" key="1">
    <source>
        <dbReference type="EMBL" id="KAI4865316.1"/>
    </source>
</evidence>
<evidence type="ECO:0000313" key="2">
    <source>
        <dbReference type="Proteomes" id="UP001497700"/>
    </source>
</evidence>
<reference evidence="1 2" key="1">
    <citation type="journal article" date="2022" name="New Phytol.">
        <title>Ecological generalism drives hyperdiversity of secondary metabolite gene clusters in xylarialean endophytes.</title>
        <authorList>
            <person name="Franco M.E.E."/>
            <person name="Wisecaver J.H."/>
            <person name="Arnold A.E."/>
            <person name="Ju Y.M."/>
            <person name="Slot J.C."/>
            <person name="Ahrendt S."/>
            <person name="Moore L.P."/>
            <person name="Eastman K.E."/>
            <person name="Scott K."/>
            <person name="Konkel Z."/>
            <person name="Mondo S.J."/>
            <person name="Kuo A."/>
            <person name="Hayes R.D."/>
            <person name="Haridas S."/>
            <person name="Andreopoulos B."/>
            <person name="Riley R."/>
            <person name="LaButti K."/>
            <person name="Pangilinan J."/>
            <person name="Lipzen A."/>
            <person name="Amirebrahimi M."/>
            <person name="Yan J."/>
            <person name="Adam C."/>
            <person name="Keymanesh K."/>
            <person name="Ng V."/>
            <person name="Louie K."/>
            <person name="Northen T."/>
            <person name="Drula E."/>
            <person name="Henrissat B."/>
            <person name="Hsieh H.M."/>
            <person name="Youens-Clark K."/>
            <person name="Lutzoni F."/>
            <person name="Miadlikowska J."/>
            <person name="Eastwood D.C."/>
            <person name="Hamelin R.C."/>
            <person name="Grigoriev I.V."/>
            <person name="U'Ren J.M."/>
        </authorList>
    </citation>
    <scope>NUCLEOTIDE SEQUENCE [LARGE SCALE GENOMIC DNA]</scope>
    <source>
        <strain evidence="1 2">CBS 119005</strain>
    </source>
</reference>
<keyword evidence="2" id="KW-1185">Reference proteome</keyword>
<name>A0ACB9Z1S3_9PEZI</name>
<dbReference type="EMBL" id="MU393473">
    <property type="protein sequence ID" value="KAI4865316.1"/>
    <property type="molecule type" value="Genomic_DNA"/>
</dbReference>
<organism evidence="1 2">
    <name type="scientific">Hypoxylon rubiginosum</name>
    <dbReference type="NCBI Taxonomy" id="110542"/>
    <lineage>
        <taxon>Eukaryota</taxon>
        <taxon>Fungi</taxon>
        <taxon>Dikarya</taxon>
        <taxon>Ascomycota</taxon>
        <taxon>Pezizomycotina</taxon>
        <taxon>Sordariomycetes</taxon>
        <taxon>Xylariomycetidae</taxon>
        <taxon>Xylariales</taxon>
        <taxon>Hypoxylaceae</taxon>
        <taxon>Hypoxylon</taxon>
    </lineage>
</organism>
<protein>
    <submittedName>
        <fullName evidence="1">Uncharacterized protein</fullName>
    </submittedName>
</protein>
<sequence>MCRLTYTYQGCITGNHTIGDYIGTMYSFCAAANGTRGNPGSCGNVQPITEFSQEMSVPICSDCLWSHTTPYAPSGYDSRLIKKKQGEYEPPVKSETQEADEKRARKEQGRNERKLAGELAARERASERAARKQERELAAQEKATRKQERENRKRENEQYEREASATARALQDRWARERREAGERSMEEARLQRRLEYERKHDEEEEEKRKHKRDKKK</sequence>